<accession>A0A367ZNP2</accession>
<organism evidence="2 3">
    <name type="scientific">Candidatus Ozemobacter sibiricus</name>
    <dbReference type="NCBI Taxonomy" id="2268124"/>
    <lineage>
        <taxon>Bacteria</taxon>
        <taxon>Candidatus Ozemobacteria</taxon>
        <taxon>Candidatus Ozemobacterales</taxon>
        <taxon>Candidatus Ozemobacteraceae</taxon>
        <taxon>Candidatus Ozemobacter</taxon>
    </lineage>
</organism>
<dbReference type="AlphaFoldDB" id="A0A367ZNP2"/>
<sequence length="143" mass="15622">MCYPHDFLHRRMTFGGRRVDLHAPGRFYQKSGRGKTQKCLHSRLGVGRAILGQADVANRARIERFPLRWWLGSLRKPAGEGQQAGRSLGGRWAVAGVSDGTARPAFRATKGADRQRVCQPAGRAPGLGRKKHNGEALAGASPR</sequence>
<feature type="region of interest" description="Disordered" evidence="1">
    <location>
        <begin position="108"/>
        <end position="143"/>
    </location>
</feature>
<gene>
    <name evidence="2" type="ORF">OZSIB_3898</name>
</gene>
<evidence type="ECO:0000313" key="3">
    <source>
        <dbReference type="Proteomes" id="UP000252355"/>
    </source>
</evidence>
<evidence type="ECO:0000256" key="1">
    <source>
        <dbReference type="SAM" id="MobiDB-lite"/>
    </source>
</evidence>
<dbReference type="EMBL" id="QOQW01000010">
    <property type="protein sequence ID" value="RCK79744.1"/>
    <property type="molecule type" value="Genomic_DNA"/>
</dbReference>
<dbReference type="Proteomes" id="UP000252355">
    <property type="component" value="Unassembled WGS sequence"/>
</dbReference>
<name>A0A367ZNP2_9BACT</name>
<comment type="caution">
    <text evidence="2">The sequence shown here is derived from an EMBL/GenBank/DDBJ whole genome shotgun (WGS) entry which is preliminary data.</text>
</comment>
<reference evidence="2 3" key="1">
    <citation type="submission" date="2018-05" db="EMBL/GenBank/DDBJ databases">
        <title>A metagenomic window into the 2 km-deep terrestrial subsurface aquifer revealed taxonomically and functionally diverse microbial community comprising novel uncultured bacterial lineages.</title>
        <authorList>
            <person name="Kadnikov V.V."/>
            <person name="Mardanov A.V."/>
            <person name="Beletsky A.V."/>
            <person name="Banks D."/>
            <person name="Pimenov N.V."/>
            <person name="Frank Y.A."/>
            <person name="Karnachuk O.V."/>
            <person name="Ravin N.V."/>
        </authorList>
    </citation>
    <scope>NUCLEOTIDE SEQUENCE [LARGE SCALE GENOMIC DNA]</scope>
    <source>
        <strain evidence="2">BY5</strain>
    </source>
</reference>
<proteinExistence type="predicted"/>
<evidence type="ECO:0000313" key="2">
    <source>
        <dbReference type="EMBL" id="RCK79744.1"/>
    </source>
</evidence>
<protein>
    <submittedName>
        <fullName evidence="2">Uncharacterized protein</fullName>
    </submittedName>
</protein>